<proteinExistence type="predicted"/>
<comment type="caution">
    <text evidence="1">The sequence shown here is derived from an EMBL/GenBank/DDBJ whole genome shotgun (WGS) entry which is preliminary data.</text>
</comment>
<organism evidence="1">
    <name type="scientific">marine sediment metagenome</name>
    <dbReference type="NCBI Taxonomy" id="412755"/>
    <lineage>
        <taxon>unclassified sequences</taxon>
        <taxon>metagenomes</taxon>
        <taxon>ecological metagenomes</taxon>
    </lineage>
</organism>
<protein>
    <submittedName>
        <fullName evidence="1">Uncharacterized protein</fullName>
    </submittedName>
</protein>
<evidence type="ECO:0000313" key="1">
    <source>
        <dbReference type="EMBL" id="KKN70566.1"/>
    </source>
</evidence>
<gene>
    <name evidence="1" type="ORF">LCGC14_0429970</name>
</gene>
<accession>A0A0F9VAH9</accession>
<dbReference type="AlphaFoldDB" id="A0A0F9VAH9"/>
<dbReference type="EMBL" id="LAZR01000401">
    <property type="protein sequence ID" value="KKN70566.1"/>
    <property type="molecule type" value="Genomic_DNA"/>
</dbReference>
<sequence length="86" mass="9818">MKKTSHWFYVSFPISGYAGNGNTIIKVFSDTYENAISQLWSAVQRGLRATLEDFQNQMFDDFHTYTDDYGFHVVAVHDADVMTVGL</sequence>
<reference evidence="1" key="1">
    <citation type="journal article" date="2015" name="Nature">
        <title>Complex archaea that bridge the gap between prokaryotes and eukaryotes.</title>
        <authorList>
            <person name="Spang A."/>
            <person name="Saw J.H."/>
            <person name="Jorgensen S.L."/>
            <person name="Zaremba-Niedzwiedzka K."/>
            <person name="Martijn J."/>
            <person name="Lind A.E."/>
            <person name="van Eijk R."/>
            <person name="Schleper C."/>
            <person name="Guy L."/>
            <person name="Ettema T.J."/>
        </authorList>
    </citation>
    <scope>NUCLEOTIDE SEQUENCE</scope>
</reference>
<name>A0A0F9VAH9_9ZZZZ</name>